<protein>
    <submittedName>
        <fullName evidence="2">Jg4096 protein</fullName>
    </submittedName>
</protein>
<feature type="compositionally biased region" description="Acidic residues" evidence="1">
    <location>
        <begin position="93"/>
        <end position="119"/>
    </location>
</feature>
<proteinExistence type="predicted"/>
<accession>A0A8S4RT08</accession>
<feature type="region of interest" description="Disordered" evidence="1">
    <location>
        <begin position="74"/>
        <end position="130"/>
    </location>
</feature>
<evidence type="ECO:0000313" key="3">
    <source>
        <dbReference type="Proteomes" id="UP000838756"/>
    </source>
</evidence>
<keyword evidence="3" id="KW-1185">Reference proteome</keyword>
<comment type="caution">
    <text evidence="2">The sequence shown here is derived from an EMBL/GenBank/DDBJ whole genome shotgun (WGS) entry which is preliminary data.</text>
</comment>
<feature type="compositionally biased region" description="Acidic residues" evidence="1">
    <location>
        <begin position="74"/>
        <end position="85"/>
    </location>
</feature>
<dbReference type="OrthoDB" id="7046085at2759"/>
<evidence type="ECO:0000256" key="1">
    <source>
        <dbReference type="SAM" id="MobiDB-lite"/>
    </source>
</evidence>
<dbReference type="AlphaFoldDB" id="A0A8S4RT08"/>
<dbReference type="Proteomes" id="UP000838756">
    <property type="component" value="Unassembled WGS sequence"/>
</dbReference>
<reference evidence="2" key="1">
    <citation type="submission" date="2022-03" db="EMBL/GenBank/DDBJ databases">
        <authorList>
            <person name="Lindestad O."/>
        </authorList>
    </citation>
    <scope>NUCLEOTIDE SEQUENCE</scope>
</reference>
<evidence type="ECO:0000313" key="2">
    <source>
        <dbReference type="EMBL" id="CAH2241026.1"/>
    </source>
</evidence>
<sequence>MNKLPNTRGIMPKFTQKELIPEILLKTICCSCETGCNSLKCGCRKHGLKCTNLCSNCHGSENCSNIEKETYEEVNDSEDIVDEEPTQSGSNVGEEEGDNHEDFEDLLESEMFDESNDEEMPSKRQKLMDK</sequence>
<organism evidence="2 3">
    <name type="scientific">Pararge aegeria aegeria</name>
    <dbReference type="NCBI Taxonomy" id="348720"/>
    <lineage>
        <taxon>Eukaryota</taxon>
        <taxon>Metazoa</taxon>
        <taxon>Ecdysozoa</taxon>
        <taxon>Arthropoda</taxon>
        <taxon>Hexapoda</taxon>
        <taxon>Insecta</taxon>
        <taxon>Pterygota</taxon>
        <taxon>Neoptera</taxon>
        <taxon>Endopterygota</taxon>
        <taxon>Lepidoptera</taxon>
        <taxon>Glossata</taxon>
        <taxon>Ditrysia</taxon>
        <taxon>Papilionoidea</taxon>
        <taxon>Nymphalidae</taxon>
        <taxon>Satyrinae</taxon>
        <taxon>Satyrini</taxon>
        <taxon>Parargina</taxon>
        <taxon>Pararge</taxon>
    </lineage>
</organism>
<dbReference type="EMBL" id="CAKXAJ010025562">
    <property type="protein sequence ID" value="CAH2241026.1"/>
    <property type="molecule type" value="Genomic_DNA"/>
</dbReference>
<name>A0A8S4RT08_9NEOP</name>
<feature type="compositionally biased region" description="Basic and acidic residues" evidence="1">
    <location>
        <begin position="120"/>
        <end position="130"/>
    </location>
</feature>
<gene>
    <name evidence="2" type="primary">jg4096</name>
    <name evidence="2" type="ORF">PAEG_LOCUS17496</name>
</gene>